<organism evidence="7">
    <name type="scientific">marine metagenome</name>
    <dbReference type="NCBI Taxonomy" id="408172"/>
    <lineage>
        <taxon>unclassified sequences</taxon>
        <taxon>metagenomes</taxon>
        <taxon>ecological metagenomes</taxon>
    </lineage>
</organism>
<evidence type="ECO:0000256" key="4">
    <source>
        <dbReference type="SAM" id="MobiDB-lite"/>
    </source>
</evidence>
<dbReference type="InterPro" id="IPR032501">
    <property type="entry name" value="Prot_ATP_ID_OB_2nd"/>
</dbReference>
<dbReference type="Pfam" id="PF16450">
    <property type="entry name" value="Prot_ATP_ID_OB_C"/>
    <property type="match status" value="1"/>
</dbReference>
<accession>A0A381UVR7</accession>
<evidence type="ECO:0000259" key="5">
    <source>
        <dbReference type="Pfam" id="PF16450"/>
    </source>
</evidence>
<dbReference type="Pfam" id="PF17758">
    <property type="entry name" value="Prot_ATP_ID_OB_N"/>
    <property type="match status" value="1"/>
</dbReference>
<dbReference type="PANTHER" id="PTHR23073">
    <property type="entry name" value="26S PROTEASOME REGULATORY SUBUNIT"/>
    <property type="match status" value="1"/>
</dbReference>
<dbReference type="InterPro" id="IPR050221">
    <property type="entry name" value="26S_Proteasome_ATPase"/>
</dbReference>
<evidence type="ECO:0000259" key="6">
    <source>
        <dbReference type="Pfam" id="PF17758"/>
    </source>
</evidence>
<protein>
    <recommendedName>
        <fullName evidence="8">Proteasomal ATPase N-terminal OB domain-containing protein</fullName>
    </recommendedName>
</protein>
<dbReference type="InterPro" id="IPR041626">
    <property type="entry name" value="Prot_ATP_ID_OB_N"/>
</dbReference>
<keyword evidence="1" id="KW-0547">Nucleotide-binding</keyword>
<dbReference type="EMBL" id="UINC01007243">
    <property type="protein sequence ID" value="SVA32226.1"/>
    <property type="molecule type" value="Genomic_DNA"/>
</dbReference>
<dbReference type="GO" id="GO:0005524">
    <property type="term" value="F:ATP binding"/>
    <property type="evidence" value="ECO:0007669"/>
    <property type="project" value="UniProtKB-KW"/>
</dbReference>
<evidence type="ECO:0000256" key="3">
    <source>
        <dbReference type="SAM" id="Coils"/>
    </source>
</evidence>
<proteinExistence type="predicted"/>
<dbReference type="Gene3D" id="2.40.50.140">
    <property type="entry name" value="Nucleic acid-binding proteins"/>
    <property type="match status" value="2"/>
</dbReference>
<feature type="domain" description="Proteasomal ATPase N-terminal OB" evidence="6">
    <location>
        <begin position="99"/>
        <end position="157"/>
    </location>
</feature>
<keyword evidence="2" id="KW-0067">ATP-binding</keyword>
<feature type="coiled-coil region" evidence="3">
    <location>
        <begin position="33"/>
        <end position="95"/>
    </location>
</feature>
<sequence>VDDSDRNDEATQDGGREDQAGLEAALVARDAEVSELRRRLVEAPRRIHELEAAKRDSERELARARARNQKLSSTLESARERMTSLREEVEKLSQPPAAYGTVVTLNDDATADVHSGGRKMRVSVAPNLVGELQLGQEVVLNESMSIVLSRAPEVTGEVVTVKEVLGDSRRALVVGRADEERVVELAAGLRDRGLRSGDSVMVDPRSGLLLERLPRPEVEDLVLEEVPDVTYADVGGLDNQIEMIIDAVELPFLHQELFADYELPAPKGIL</sequence>
<dbReference type="InterPro" id="IPR012340">
    <property type="entry name" value="NA-bd_OB-fold"/>
</dbReference>
<dbReference type="Gene3D" id="3.40.50.300">
    <property type="entry name" value="P-loop containing nucleotide triphosphate hydrolases"/>
    <property type="match status" value="1"/>
</dbReference>
<evidence type="ECO:0000256" key="1">
    <source>
        <dbReference type="ARBA" id="ARBA00022741"/>
    </source>
</evidence>
<feature type="non-terminal residue" evidence="7">
    <location>
        <position position="270"/>
    </location>
</feature>
<name>A0A381UVR7_9ZZZZ</name>
<feature type="region of interest" description="Disordered" evidence="4">
    <location>
        <begin position="1"/>
        <end position="22"/>
    </location>
</feature>
<dbReference type="InterPro" id="IPR027417">
    <property type="entry name" value="P-loop_NTPase"/>
</dbReference>
<reference evidence="7" key="1">
    <citation type="submission" date="2018-05" db="EMBL/GenBank/DDBJ databases">
        <authorList>
            <person name="Lanie J.A."/>
            <person name="Ng W.-L."/>
            <person name="Kazmierczak K.M."/>
            <person name="Andrzejewski T.M."/>
            <person name="Davidsen T.M."/>
            <person name="Wayne K.J."/>
            <person name="Tettelin H."/>
            <person name="Glass J.I."/>
            <person name="Rusch D."/>
            <person name="Podicherti R."/>
            <person name="Tsui H.-C.T."/>
            <person name="Winkler M.E."/>
        </authorList>
    </citation>
    <scope>NUCLEOTIDE SEQUENCE</scope>
</reference>
<dbReference type="AlphaFoldDB" id="A0A381UVR7"/>
<evidence type="ECO:0008006" key="8">
    <source>
        <dbReference type="Google" id="ProtNLM"/>
    </source>
</evidence>
<evidence type="ECO:0000256" key="2">
    <source>
        <dbReference type="ARBA" id="ARBA00022840"/>
    </source>
</evidence>
<feature type="domain" description="Proteasomal ATPase second OB" evidence="5">
    <location>
        <begin position="158"/>
        <end position="214"/>
    </location>
</feature>
<evidence type="ECO:0000313" key="7">
    <source>
        <dbReference type="EMBL" id="SVA32226.1"/>
    </source>
</evidence>
<keyword evidence="3" id="KW-0175">Coiled coil</keyword>
<dbReference type="Gene3D" id="1.20.5.170">
    <property type="match status" value="1"/>
</dbReference>
<feature type="non-terminal residue" evidence="7">
    <location>
        <position position="1"/>
    </location>
</feature>
<gene>
    <name evidence="7" type="ORF">METZ01_LOCUS85080</name>
</gene>